<organism evidence="1 2">
    <name type="scientific">Colletotrichum truncatum</name>
    <name type="common">Anthracnose fungus</name>
    <name type="synonym">Colletotrichum capsici</name>
    <dbReference type="NCBI Taxonomy" id="5467"/>
    <lineage>
        <taxon>Eukaryota</taxon>
        <taxon>Fungi</taxon>
        <taxon>Dikarya</taxon>
        <taxon>Ascomycota</taxon>
        <taxon>Pezizomycotina</taxon>
        <taxon>Sordariomycetes</taxon>
        <taxon>Hypocreomycetidae</taxon>
        <taxon>Glomerellales</taxon>
        <taxon>Glomerellaceae</taxon>
        <taxon>Colletotrichum</taxon>
        <taxon>Colletotrichum truncatum species complex</taxon>
    </lineage>
</organism>
<comment type="caution">
    <text evidence="1">The sequence shown here is derived from an EMBL/GenBank/DDBJ whole genome shotgun (WGS) entry which is preliminary data.</text>
</comment>
<evidence type="ECO:0000313" key="2">
    <source>
        <dbReference type="Proteomes" id="UP000805649"/>
    </source>
</evidence>
<reference evidence="1 2" key="1">
    <citation type="journal article" date="2020" name="Phytopathology">
        <title>Genome Sequence Resources of Colletotrichum truncatum, C. plurivorum, C. musicola, and C. sojae: Four Species Pathogenic to Soybean (Glycine max).</title>
        <authorList>
            <person name="Rogerio F."/>
            <person name="Boufleur T.R."/>
            <person name="Ciampi-Guillardi M."/>
            <person name="Sukno S.A."/>
            <person name="Thon M.R."/>
            <person name="Massola Junior N.S."/>
            <person name="Baroncelli R."/>
        </authorList>
    </citation>
    <scope>NUCLEOTIDE SEQUENCE [LARGE SCALE GENOMIC DNA]</scope>
    <source>
        <strain evidence="1 2">CMES1059</strain>
    </source>
</reference>
<evidence type="ECO:0000313" key="1">
    <source>
        <dbReference type="EMBL" id="KAL0933228.1"/>
    </source>
</evidence>
<sequence>MMKELPKKVSRELGIRIAQAFEPLEEYLRSQLEDIVRDAHKALSRSFFSANTETLNQEEVSGSPKGTENAGAEEEESSDGHEWRLGRQLDAFKPTGSPANELDNWDDLFNLPPDILPYSGQQAEGSLFDAKDFEGASPPDSQNTSSSAQVFSSDEYGSAYASMSSRSSLSKRRDESW</sequence>
<proteinExistence type="predicted"/>
<dbReference type="Proteomes" id="UP000805649">
    <property type="component" value="Unassembled WGS sequence"/>
</dbReference>
<keyword evidence="2" id="KW-1185">Reference proteome</keyword>
<protein>
    <submittedName>
        <fullName evidence="1">Uncharacterized protein</fullName>
    </submittedName>
</protein>
<name>A0ACC3YMU8_COLTU</name>
<accession>A0ACC3YMU8</accession>
<gene>
    <name evidence="1" type="ORF">CTRU02_212191</name>
</gene>
<dbReference type="EMBL" id="VUJX02000008">
    <property type="protein sequence ID" value="KAL0933228.1"/>
    <property type="molecule type" value="Genomic_DNA"/>
</dbReference>